<dbReference type="Proteomes" id="UP000186883">
    <property type="component" value="Unassembled WGS sequence"/>
</dbReference>
<dbReference type="Proteomes" id="UP000076321">
    <property type="component" value="Unassembled WGS sequence"/>
</dbReference>
<evidence type="ECO:0000256" key="2">
    <source>
        <dbReference type="SAM" id="Phobius"/>
    </source>
</evidence>
<dbReference type="Pfam" id="PF03929">
    <property type="entry name" value="PepSY_TM"/>
    <property type="match status" value="1"/>
</dbReference>
<keyword evidence="2" id="KW-0812">Transmembrane</keyword>
<comment type="caution">
    <text evidence="3">The sequence shown here is derived from an EMBL/GenBank/DDBJ whole genome shotgun (WGS) entry which is preliminary data.</text>
</comment>
<dbReference type="EMBL" id="LOBU02000013">
    <property type="protein sequence ID" value="OKA07251.1"/>
    <property type="molecule type" value="Genomic_DNA"/>
</dbReference>
<sequence>MATQTEPTTSPPRVSDRRGLFLRLHFYAGVLVGPFVLIAALTGVLYAATPQLESWIYADQLRAPVGLNQASLADQVKAAQATRPGGDLVAVRPAPEPGDTTRVLFAEEGLGESERRAVFVDPATAQVRGDLVAYGSSGALPFRTVLDQLHRNLLLGEPGRLYSELAASWLWVVALGGLVLWVSRRRVRRKEKAEKAAKTESARGKSVRGHGTIGLWVLLGAVFLSATGLTWSAYAGENVSALRESLGWATPALKVTGTDEHAGHAGHGDAPAAPSPARPESVDAVLASARAAGIDAASVEIGLPTEPGSPWQVAEIERGWPTQVDAVAVDGTTGQVLGEVRFDDYPLMAKFARWGIDAHMGVLFGWPNQLALLLLGAGLVTLVVLGYRMWWQRRPTRATGLKFGRPIPRGQWRKAPPALVVGLVVLAAAIGWFVPLFGISLLAFLVVDLLLGLRSRAKPESADVTV</sequence>
<evidence type="ECO:0000313" key="4">
    <source>
        <dbReference type="EMBL" id="OKA07251.1"/>
    </source>
</evidence>
<dbReference type="PANTHER" id="PTHR34219">
    <property type="entry name" value="IRON-REGULATED INNER MEMBRANE PROTEIN-RELATED"/>
    <property type="match status" value="1"/>
</dbReference>
<feature type="transmembrane region" description="Helical" evidence="2">
    <location>
        <begin position="26"/>
        <end position="48"/>
    </location>
</feature>
<dbReference type="EMBL" id="LQCI01000001">
    <property type="protein sequence ID" value="KZB88579.1"/>
    <property type="molecule type" value="Genomic_DNA"/>
</dbReference>
<accession>A0A154MYN4</accession>
<feature type="transmembrane region" description="Helical" evidence="2">
    <location>
        <begin position="161"/>
        <end position="182"/>
    </location>
</feature>
<reference evidence="4 6" key="2">
    <citation type="submission" date="2016-11" db="EMBL/GenBank/DDBJ databases">
        <title>Genome sequencing of Amycolatopsis regifaucium.</title>
        <authorList>
            <person name="Mayilraj S."/>
            <person name="Kaur N."/>
        </authorList>
    </citation>
    <scope>NUCLEOTIDE SEQUENCE [LARGE SCALE GENOMIC DNA]</scope>
    <source>
        <strain evidence="4 6">GY080</strain>
    </source>
</reference>
<reference evidence="3 5" key="1">
    <citation type="submission" date="2015-12" db="EMBL/GenBank/DDBJ databases">
        <title>Amycolatopsis regifaucium genome sequencing and assembly.</title>
        <authorList>
            <person name="Mayilraj S."/>
        </authorList>
    </citation>
    <scope>NUCLEOTIDE SEQUENCE [LARGE SCALE GENOMIC DNA]</scope>
    <source>
        <strain evidence="3 5">GY080</strain>
    </source>
</reference>
<dbReference type="RefSeq" id="WP_061983024.1">
    <property type="nucleotide sequence ID" value="NZ_FOPQ01000011.1"/>
</dbReference>
<protein>
    <submittedName>
        <fullName evidence="3">Peptidase</fullName>
    </submittedName>
</protein>
<feature type="transmembrane region" description="Helical" evidence="2">
    <location>
        <begin position="412"/>
        <end position="430"/>
    </location>
</feature>
<keyword evidence="6" id="KW-1185">Reference proteome</keyword>
<feature type="region of interest" description="Disordered" evidence="1">
    <location>
        <begin position="258"/>
        <end position="281"/>
    </location>
</feature>
<feature type="compositionally biased region" description="Basic and acidic residues" evidence="1">
    <location>
        <begin position="258"/>
        <end position="267"/>
    </location>
</feature>
<dbReference type="AlphaFoldDB" id="A0A154MYN4"/>
<organism evidence="3 5">
    <name type="scientific">Amycolatopsis regifaucium</name>
    <dbReference type="NCBI Taxonomy" id="546365"/>
    <lineage>
        <taxon>Bacteria</taxon>
        <taxon>Bacillati</taxon>
        <taxon>Actinomycetota</taxon>
        <taxon>Actinomycetes</taxon>
        <taxon>Pseudonocardiales</taxon>
        <taxon>Pseudonocardiaceae</taxon>
        <taxon>Amycolatopsis</taxon>
    </lineage>
</organism>
<evidence type="ECO:0000313" key="5">
    <source>
        <dbReference type="Proteomes" id="UP000076321"/>
    </source>
</evidence>
<evidence type="ECO:0000313" key="3">
    <source>
        <dbReference type="EMBL" id="KZB88579.1"/>
    </source>
</evidence>
<dbReference type="InterPro" id="IPR005625">
    <property type="entry name" value="PepSY-ass_TM"/>
</dbReference>
<evidence type="ECO:0000313" key="6">
    <source>
        <dbReference type="Proteomes" id="UP000186883"/>
    </source>
</evidence>
<keyword evidence="2" id="KW-0472">Membrane</keyword>
<evidence type="ECO:0000256" key="1">
    <source>
        <dbReference type="SAM" id="MobiDB-lite"/>
    </source>
</evidence>
<keyword evidence="2" id="KW-1133">Transmembrane helix</keyword>
<feature type="transmembrane region" description="Helical" evidence="2">
    <location>
        <begin position="213"/>
        <end position="234"/>
    </location>
</feature>
<name>A0A154MYN4_9PSEU</name>
<dbReference type="OrthoDB" id="9791166at2"/>
<dbReference type="PANTHER" id="PTHR34219:SF1">
    <property type="entry name" value="PEPSY DOMAIN-CONTAINING PROTEIN"/>
    <property type="match status" value="1"/>
</dbReference>
<gene>
    <name evidence="4" type="ORF">ATP06_0215390</name>
    <name evidence="3" type="ORF">AVL48_00400</name>
</gene>
<feature type="transmembrane region" description="Helical" evidence="2">
    <location>
        <begin position="370"/>
        <end position="391"/>
    </location>
</feature>
<proteinExistence type="predicted"/>